<dbReference type="Proteomes" id="UP001281003">
    <property type="component" value="Unassembled WGS sequence"/>
</dbReference>
<evidence type="ECO:0000313" key="1">
    <source>
        <dbReference type="EMBL" id="KAK3389036.1"/>
    </source>
</evidence>
<evidence type="ECO:0000313" key="2">
    <source>
        <dbReference type="Proteomes" id="UP001281003"/>
    </source>
</evidence>
<comment type="caution">
    <text evidence="1">The sequence shown here is derived from an EMBL/GenBank/DDBJ whole genome shotgun (WGS) entry which is preliminary data.</text>
</comment>
<dbReference type="EMBL" id="JAUTDP010000014">
    <property type="protein sequence ID" value="KAK3389036.1"/>
    <property type="molecule type" value="Genomic_DNA"/>
</dbReference>
<dbReference type="AlphaFoldDB" id="A0AAE0NWM0"/>
<organism evidence="1 2">
    <name type="scientific">Sordaria brevicollis</name>
    <dbReference type="NCBI Taxonomy" id="83679"/>
    <lineage>
        <taxon>Eukaryota</taxon>
        <taxon>Fungi</taxon>
        <taxon>Dikarya</taxon>
        <taxon>Ascomycota</taxon>
        <taxon>Pezizomycotina</taxon>
        <taxon>Sordariomycetes</taxon>
        <taxon>Sordariomycetidae</taxon>
        <taxon>Sordariales</taxon>
        <taxon>Sordariaceae</taxon>
        <taxon>Sordaria</taxon>
    </lineage>
</organism>
<protein>
    <submittedName>
        <fullName evidence="1">Uncharacterized protein</fullName>
    </submittedName>
</protein>
<proteinExistence type="predicted"/>
<sequence>MASNATPLKRRRSSSAASDINQFASEELAALPSPIKMNPDSHIASEDIAFMLNYLPIFIVIDMYTSAVSDNFVQAGKIIERFNSYINLQKMECARNGDVAGLNALPRFVTRSASLTSSHLSAATVVSMLSHLPPSMVVEMFAALVPADKSLGWTIARRYNNDIIRRKWQLAKQIEDNEARGRAEAEGRKTVSIHRGKDTYVIDVQDIVDRMNSPNWKGNDTTRYFSDEEMEWITKYVLPLGYCPALTGSK</sequence>
<keyword evidence="2" id="KW-1185">Reference proteome</keyword>
<name>A0AAE0NWM0_SORBR</name>
<accession>A0AAE0NWM0</accession>
<reference evidence="1" key="2">
    <citation type="submission" date="2023-07" db="EMBL/GenBank/DDBJ databases">
        <authorList>
            <consortium name="Lawrence Berkeley National Laboratory"/>
            <person name="Haridas S."/>
            <person name="Hensen N."/>
            <person name="Bonometti L."/>
            <person name="Westerberg I."/>
            <person name="Brannstrom I.O."/>
            <person name="Guillou S."/>
            <person name="Cros-Aarteil S."/>
            <person name="Calhoun S."/>
            <person name="Kuo A."/>
            <person name="Mondo S."/>
            <person name="Pangilinan J."/>
            <person name="Riley R."/>
            <person name="LaButti K."/>
            <person name="Andreopoulos B."/>
            <person name="Lipzen A."/>
            <person name="Chen C."/>
            <person name="Yanf M."/>
            <person name="Daum C."/>
            <person name="Ng V."/>
            <person name="Clum A."/>
            <person name="Steindorff A."/>
            <person name="Ohm R."/>
            <person name="Martin F."/>
            <person name="Silar P."/>
            <person name="Natvig D."/>
            <person name="Lalanne C."/>
            <person name="Gautier V."/>
            <person name="Ament-velasquez S.L."/>
            <person name="Kruys A."/>
            <person name="Hutchinson M.I."/>
            <person name="Powell A.J."/>
            <person name="Barry K."/>
            <person name="Miller A.N."/>
            <person name="Grigoriev I.V."/>
            <person name="Debuchy R."/>
            <person name="Gladieux P."/>
            <person name="Thoren M.H."/>
            <person name="Johannesson H."/>
        </authorList>
    </citation>
    <scope>NUCLEOTIDE SEQUENCE</scope>
    <source>
        <strain evidence="1">FGSC 1904</strain>
    </source>
</reference>
<gene>
    <name evidence="1" type="ORF">B0T20DRAFT_92396</name>
</gene>
<reference evidence="1" key="1">
    <citation type="journal article" date="2023" name="Mol. Phylogenet. Evol.">
        <title>Genome-scale phylogeny and comparative genomics of the fungal order Sordariales.</title>
        <authorList>
            <person name="Hensen N."/>
            <person name="Bonometti L."/>
            <person name="Westerberg I."/>
            <person name="Brannstrom I.O."/>
            <person name="Guillou S."/>
            <person name="Cros-Aarteil S."/>
            <person name="Calhoun S."/>
            <person name="Haridas S."/>
            <person name="Kuo A."/>
            <person name="Mondo S."/>
            <person name="Pangilinan J."/>
            <person name="Riley R."/>
            <person name="LaButti K."/>
            <person name="Andreopoulos B."/>
            <person name="Lipzen A."/>
            <person name="Chen C."/>
            <person name="Yan M."/>
            <person name="Daum C."/>
            <person name="Ng V."/>
            <person name="Clum A."/>
            <person name="Steindorff A."/>
            <person name="Ohm R.A."/>
            <person name="Martin F."/>
            <person name="Silar P."/>
            <person name="Natvig D.O."/>
            <person name="Lalanne C."/>
            <person name="Gautier V."/>
            <person name="Ament-Velasquez S.L."/>
            <person name="Kruys A."/>
            <person name="Hutchinson M.I."/>
            <person name="Powell A.J."/>
            <person name="Barry K."/>
            <person name="Miller A.N."/>
            <person name="Grigoriev I.V."/>
            <person name="Debuchy R."/>
            <person name="Gladieux P."/>
            <person name="Hiltunen Thoren M."/>
            <person name="Johannesson H."/>
        </authorList>
    </citation>
    <scope>NUCLEOTIDE SEQUENCE</scope>
    <source>
        <strain evidence="1">FGSC 1904</strain>
    </source>
</reference>